<dbReference type="Gene3D" id="1.10.510.10">
    <property type="entry name" value="Transferase(Phosphotransferase) domain 1"/>
    <property type="match status" value="1"/>
</dbReference>
<protein>
    <recommendedName>
        <fullName evidence="3">Protein kinase domain-containing protein</fullName>
    </recommendedName>
</protein>
<proteinExistence type="predicted"/>
<evidence type="ECO:0008006" key="3">
    <source>
        <dbReference type="Google" id="ProtNLM"/>
    </source>
</evidence>
<sequence>MPAFILAIAGPHISVSGVIFLDGVVSQRLTPLIPLAQSYSDNPRLDEDGMGMVTWGGKHTMEIARLFKSLRESVDELDDYYLTIQKPSDFAPAPHFRSFGEVKLTYLSRLPEDRRPCDRRTIFLAEAHGGGEDGTQCVVKFADRYGRRAHEFMYERGVAARLMHYEEVPSAGGLFAVVTEYVEHKPDAVPSTEGMEKLAKALLELHDKEKLVLGDLRSPNVLVDSSGQPQLIDFDWSGPDGKMRYPGDLNTTDIKWPEGAGPYAFITKEHDVAMLEDLKGFYASKKASCNRVLDSPMYCRRP</sequence>
<dbReference type="HOGENOM" id="CLU_013871_0_0_1"/>
<reference evidence="1 2" key="1">
    <citation type="journal article" date="2012" name="Science">
        <title>The Paleozoic origin of enzymatic lignin decomposition reconstructed from 31 fungal genomes.</title>
        <authorList>
            <person name="Floudas D."/>
            <person name="Binder M."/>
            <person name="Riley R."/>
            <person name="Barry K."/>
            <person name="Blanchette R.A."/>
            <person name="Henrissat B."/>
            <person name="Martinez A.T."/>
            <person name="Otillar R."/>
            <person name="Spatafora J.W."/>
            <person name="Yadav J.S."/>
            <person name="Aerts A."/>
            <person name="Benoit I."/>
            <person name="Boyd A."/>
            <person name="Carlson A."/>
            <person name="Copeland A."/>
            <person name="Coutinho P.M."/>
            <person name="de Vries R.P."/>
            <person name="Ferreira P."/>
            <person name="Findley K."/>
            <person name="Foster B."/>
            <person name="Gaskell J."/>
            <person name="Glotzer D."/>
            <person name="Gorecki P."/>
            <person name="Heitman J."/>
            <person name="Hesse C."/>
            <person name="Hori C."/>
            <person name="Igarashi K."/>
            <person name="Jurgens J.A."/>
            <person name="Kallen N."/>
            <person name="Kersten P."/>
            <person name="Kohler A."/>
            <person name="Kuees U."/>
            <person name="Kumar T.K.A."/>
            <person name="Kuo A."/>
            <person name="LaButti K."/>
            <person name="Larrondo L.F."/>
            <person name="Lindquist E."/>
            <person name="Ling A."/>
            <person name="Lombard V."/>
            <person name="Lucas S."/>
            <person name="Lundell T."/>
            <person name="Martin R."/>
            <person name="McLaughlin D.J."/>
            <person name="Morgenstern I."/>
            <person name="Morin E."/>
            <person name="Murat C."/>
            <person name="Nagy L.G."/>
            <person name="Nolan M."/>
            <person name="Ohm R.A."/>
            <person name="Patyshakuliyeva A."/>
            <person name="Rokas A."/>
            <person name="Ruiz-Duenas F.J."/>
            <person name="Sabat G."/>
            <person name="Salamov A."/>
            <person name="Samejima M."/>
            <person name="Schmutz J."/>
            <person name="Slot J.C."/>
            <person name="St John F."/>
            <person name="Stenlid J."/>
            <person name="Sun H."/>
            <person name="Sun S."/>
            <person name="Syed K."/>
            <person name="Tsang A."/>
            <person name="Wiebenga A."/>
            <person name="Young D."/>
            <person name="Pisabarro A."/>
            <person name="Eastwood D.C."/>
            <person name="Martin F."/>
            <person name="Cullen D."/>
            <person name="Grigoriev I.V."/>
            <person name="Hibbett D.S."/>
        </authorList>
    </citation>
    <scope>NUCLEOTIDE SEQUENCE</scope>
    <source>
        <strain evidence="2">FP-58527</strain>
    </source>
</reference>
<dbReference type="SUPFAM" id="SSF56112">
    <property type="entry name" value="Protein kinase-like (PK-like)"/>
    <property type="match status" value="1"/>
</dbReference>
<accession>S8DRN2</accession>
<dbReference type="AlphaFoldDB" id="S8DRN2"/>
<name>S8DRN2_FOMSC</name>
<gene>
    <name evidence="1" type="ORF">FOMPIDRAFT_1025825</name>
</gene>
<keyword evidence="2" id="KW-1185">Reference proteome</keyword>
<evidence type="ECO:0000313" key="2">
    <source>
        <dbReference type="Proteomes" id="UP000015241"/>
    </source>
</evidence>
<dbReference type="InterPro" id="IPR011009">
    <property type="entry name" value="Kinase-like_dom_sf"/>
</dbReference>
<organism evidence="1 2">
    <name type="scientific">Fomitopsis schrenkii</name>
    <name type="common">Brown rot fungus</name>
    <dbReference type="NCBI Taxonomy" id="2126942"/>
    <lineage>
        <taxon>Eukaryota</taxon>
        <taxon>Fungi</taxon>
        <taxon>Dikarya</taxon>
        <taxon>Basidiomycota</taxon>
        <taxon>Agaricomycotina</taxon>
        <taxon>Agaricomycetes</taxon>
        <taxon>Polyporales</taxon>
        <taxon>Fomitopsis</taxon>
    </lineage>
</organism>
<dbReference type="OrthoDB" id="2803426at2759"/>
<dbReference type="InParanoid" id="S8DRN2"/>
<evidence type="ECO:0000313" key="1">
    <source>
        <dbReference type="EMBL" id="EPS95337.1"/>
    </source>
</evidence>
<dbReference type="Proteomes" id="UP000015241">
    <property type="component" value="Unassembled WGS sequence"/>
</dbReference>
<dbReference type="eggNOG" id="ENOG502SR88">
    <property type="taxonomic scope" value="Eukaryota"/>
</dbReference>
<dbReference type="EMBL" id="KE504209">
    <property type="protein sequence ID" value="EPS95337.1"/>
    <property type="molecule type" value="Genomic_DNA"/>
</dbReference>